<dbReference type="Pfam" id="PF00628">
    <property type="entry name" value="PHD"/>
    <property type="match status" value="1"/>
</dbReference>
<evidence type="ECO:0000256" key="12">
    <source>
        <dbReference type="SAM" id="MobiDB-lite"/>
    </source>
</evidence>
<dbReference type="InterPro" id="IPR024096">
    <property type="entry name" value="NO_sig/Golgi_transp_ligand-bd"/>
</dbReference>
<dbReference type="InterPro" id="IPR013083">
    <property type="entry name" value="Znf_RING/FYVE/PHD"/>
</dbReference>
<dbReference type="SMART" id="SM00249">
    <property type="entry name" value="PHD"/>
    <property type="match status" value="1"/>
</dbReference>
<keyword evidence="15" id="KW-1185">Reference proteome</keyword>
<evidence type="ECO:0000256" key="8">
    <source>
        <dbReference type="ARBA" id="ARBA00022833"/>
    </source>
</evidence>
<sequence length="425" mass="46158">MSRQQTKTPEPTRMNTELFTLTYGSLVAQIVKDFETDDAINEQLDTIGFNIGEKLAEDYVAKGNSGRCADFKETANQLVNGFKLFLGFAPTVTKHSPAGDEFSLIIDSNPLTEFVDLPADHPKLLYSNVIAGAIRGALHNMQMEVDARFVQDQLLGDKVNEIRVKFVRRIKEMVSSSQSSSSSGNTLEPWLLKALRLLHSNNQNDTARLRKMYKDACENEMGITRITLADALRSEPLEESANLERGSSRSRITAPPSVEVAGQNEPSSSKLAPKLINLFDVPSTKPRGPIPPANIIPVVVTQGKAVISDQTSSVVLPTPSIAGNESNVNLGSVEDLVAECLCCVCDRMIPASDSSSGSENVSKNNGMVECSKCRALYHQLCHDPPLPTFRVPSGWICSKCSEGANAPSPASSSLHTKRPETSKKP</sequence>
<feature type="region of interest" description="Disordered" evidence="12">
    <location>
        <begin position="237"/>
        <end position="268"/>
    </location>
</feature>
<dbReference type="STRING" id="102285.A0A0R3TV59"/>
<evidence type="ECO:0000256" key="9">
    <source>
        <dbReference type="ARBA" id="ARBA00022892"/>
    </source>
</evidence>
<evidence type="ECO:0000256" key="6">
    <source>
        <dbReference type="ARBA" id="ARBA00022771"/>
    </source>
</evidence>
<protein>
    <submittedName>
        <fullName evidence="16">PHD-type domain-containing protein</fullName>
    </submittedName>
</protein>
<evidence type="ECO:0000256" key="5">
    <source>
        <dbReference type="ARBA" id="ARBA00022723"/>
    </source>
</evidence>
<dbReference type="InterPro" id="IPR019787">
    <property type="entry name" value="Znf_PHD-finger"/>
</dbReference>
<evidence type="ECO:0000256" key="1">
    <source>
        <dbReference type="ARBA" id="ARBA00004222"/>
    </source>
</evidence>
<dbReference type="OrthoDB" id="10262857at2759"/>
<dbReference type="GO" id="GO:0005794">
    <property type="term" value="C:Golgi apparatus"/>
    <property type="evidence" value="ECO:0007669"/>
    <property type="project" value="UniProtKB-SubCell"/>
</dbReference>
<dbReference type="GO" id="GO:0008270">
    <property type="term" value="F:zinc ion binding"/>
    <property type="evidence" value="ECO:0007669"/>
    <property type="project" value="UniProtKB-KW"/>
</dbReference>
<dbReference type="InterPro" id="IPR001965">
    <property type="entry name" value="Znf_PHD"/>
</dbReference>
<comment type="subcellular location">
    <subcellularLocation>
        <location evidence="2">Endoplasmic reticulum</location>
    </subcellularLocation>
    <subcellularLocation>
        <location evidence="1">Golgi apparatus</location>
        <location evidence="1">cis-Golgi network</location>
    </subcellularLocation>
</comment>
<dbReference type="Proteomes" id="UP000278807">
    <property type="component" value="Unassembled WGS sequence"/>
</dbReference>
<name>A0A0R3TV59_RODNA</name>
<reference evidence="16" key="1">
    <citation type="submission" date="2017-02" db="UniProtKB">
        <authorList>
            <consortium name="WormBaseParasite"/>
        </authorList>
    </citation>
    <scope>IDENTIFICATION</scope>
</reference>
<keyword evidence="4" id="KW-0813">Transport</keyword>
<dbReference type="GO" id="GO:0030008">
    <property type="term" value="C:TRAPP complex"/>
    <property type="evidence" value="ECO:0007669"/>
    <property type="project" value="InterPro"/>
</dbReference>
<reference evidence="14 15" key="2">
    <citation type="submission" date="2018-11" db="EMBL/GenBank/DDBJ databases">
        <authorList>
            <consortium name="Pathogen Informatics"/>
        </authorList>
    </citation>
    <scope>NUCLEOTIDE SEQUENCE [LARGE SCALE GENOMIC DNA]</scope>
</reference>
<keyword evidence="5" id="KW-0479">Metal-binding</keyword>
<dbReference type="InterPro" id="IPR007194">
    <property type="entry name" value="TRAPP_component"/>
</dbReference>
<dbReference type="CDD" id="cd14942">
    <property type="entry name" value="TRAPPC3_bet3"/>
    <property type="match status" value="1"/>
</dbReference>
<feature type="domain" description="PHD-type" evidence="13">
    <location>
        <begin position="339"/>
        <end position="403"/>
    </location>
</feature>
<dbReference type="InterPro" id="IPR016721">
    <property type="entry name" value="Bet3"/>
</dbReference>
<evidence type="ECO:0000256" key="4">
    <source>
        <dbReference type="ARBA" id="ARBA00022448"/>
    </source>
</evidence>
<dbReference type="AlphaFoldDB" id="A0A0R3TV59"/>
<dbReference type="GO" id="GO:0005783">
    <property type="term" value="C:endoplasmic reticulum"/>
    <property type="evidence" value="ECO:0007669"/>
    <property type="project" value="UniProtKB-SubCell"/>
</dbReference>
<keyword evidence="6 11" id="KW-0863">Zinc-finger</keyword>
<organism evidence="16">
    <name type="scientific">Rodentolepis nana</name>
    <name type="common">Dwarf tapeworm</name>
    <name type="synonym">Hymenolepis nana</name>
    <dbReference type="NCBI Taxonomy" id="102285"/>
    <lineage>
        <taxon>Eukaryota</taxon>
        <taxon>Metazoa</taxon>
        <taxon>Spiralia</taxon>
        <taxon>Lophotrochozoa</taxon>
        <taxon>Platyhelminthes</taxon>
        <taxon>Cestoda</taxon>
        <taxon>Eucestoda</taxon>
        <taxon>Cyclophyllidea</taxon>
        <taxon>Hymenolepididae</taxon>
        <taxon>Rodentolepis</taxon>
    </lineage>
</organism>
<dbReference type="InterPro" id="IPR011011">
    <property type="entry name" value="Znf_FYVE_PHD"/>
</dbReference>
<evidence type="ECO:0000256" key="10">
    <source>
        <dbReference type="ARBA" id="ARBA00023034"/>
    </source>
</evidence>
<accession>A0A0R3TV59</accession>
<dbReference type="SUPFAM" id="SSF111126">
    <property type="entry name" value="Ligand-binding domain in the NO signalling and Golgi transport"/>
    <property type="match status" value="1"/>
</dbReference>
<dbReference type="Gene3D" id="3.30.40.10">
    <property type="entry name" value="Zinc/RING finger domain, C3HC4 (zinc finger)"/>
    <property type="match status" value="1"/>
</dbReference>
<dbReference type="EMBL" id="UZAE01013719">
    <property type="protein sequence ID" value="VDO11063.1"/>
    <property type="molecule type" value="Genomic_DNA"/>
</dbReference>
<feature type="region of interest" description="Disordered" evidence="12">
    <location>
        <begin position="402"/>
        <end position="425"/>
    </location>
</feature>
<evidence type="ECO:0000256" key="3">
    <source>
        <dbReference type="ARBA" id="ARBA00006218"/>
    </source>
</evidence>
<dbReference type="PANTHER" id="PTHR13048">
    <property type="entry name" value="TRAFFICKING PROTEIN PARTICLE COMPLEX SUBUNIT 3"/>
    <property type="match status" value="1"/>
</dbReference>
<evidence type="ECO:0000256" key="2">
    <source>
        <dbReference type="ARBA" id="ARBA00004240"/>
    </source>
</evidence>
<evidence type="ECO:0000313" key="14">
    <source>
        <dbReference type="EMBL" id="VDO11063.1"/>
    </source>
</evidence>
<keyword evidence="10" id="KW-0333">Golgi apparatus</keyword>
<dbReference type="PROSITE" id="PS50016">
    <property type="entry name" value="ZF_PHD_2"/>
    <property type="match status" value="1"/>
</dbReference>
<dbReference type="WBParaSite" id="HNAJ_0001168801-mRNA-1">
    <property type="protein sequence ID" value="HNAJ_0001168801-mRNA-1"/>
    <property type="gene ID" value="HNAJ_0001168801"/>
</dbReference>
<evidence type="ECO:0000256" key="11">
    <source>
        <dbReference type="PROSITE-ProRule" id="PRU00146"/>
    </source>
</evidence>
<dbReference type="Gene3D" id="3.30.1380.20">
    <property type="entry name" value="Trafficking protein particle complex subunit 3"/>
    <property type="match status" value="1"/>
</dbReference>
<proteinExistence type="inferred from homology"/>
<evidence type="ECO:0000313" key="15">
    <source>
        <dbReference type="Proteomes" id="UP000278807"/>
    </source>
</evidence>
<comment type="similarity">
    <text evidence="3">Belongs to the TRAPP small subunits family. BET3 subfamily.</text>
</comment>
<keyword evidence="8" id="KW-0862">Zinc</keyword>
<keyword evidence="9" id="KW-0931">ER-Golgi transport</keyword>
<dbReference type="GO" id="GO:0048193">
    <property type="term" value="P:Golgi vesicle transport"/>
    <property type="evidence" value="ECO:0007669"/>
    <property type="project" value="InterPro"/>
</dbReference>
<evidence type="ECO:0000313" key="16">
    <source>
        <dbReference type="WBParaSite" id="HNAJ_0001168801-mRNA-1"/>
    </source>
</evidence>
<gene>
    <name evidence="14" type="ORF">HNAJ_LOCUS11678</name>
</gene>
<evidence type="ECO:0000259" key="13">
    <source>
        <dbReference type="PROSITE" id="PS50016"/>
    </source>
</evidence>
<dbReference type="Pfam" id="PF04051">
    <property type="entry name" value="TRAPP"/>
    <property type="match status" value="1"/>
</dbReference>
<keyword evidence="7" id="KW-0256">Endoplasmic reticulum</keyword>
<dbReference type="SUPFAM" id="SSF57903">
    <property type="entry name" value="FYVE/PHD zinc finger"/>
    <property type="match status" value="1"/>
</dbReference>
<evidence type="ECO:0000256" key="7">
    <source>
        <dbReference type="ARBA" id="ARBA00022824"/>
    </source>
</evidence>